<dbReference type="GO" id="GO:0003677">
    <property type="term" value="F:DNA binding"/>
    <property type="evidence" value="ECO:0007669"/>
    <property type="project" value="UniProtKB-KW"/>
</dbReference>
<dbReference type="Gene3D" id="2.40.50.140">
    <property type="entry name" value="Nucleic acid-binding proteins"/>
    <property type="match status" value="1"/>
</dbReference>
<evidence type="ECO:0000256" key="2">
    <source>
        <dbReference type="SAM" id="MobiDB-lite"/>
    </source>
</evidence>
<proteinExistence type="predicted"/>
<evidence type="ECO:0000313" key="4">
    <source>
        <dbReference type="EMBL" id="HEM66998.1"/>
    </source>
</evidence>
<feature type="region of interest" description="Disordered" evidence="2">
    <location>
        <begin position="94"/>
        <end position="118"/>
    </location>
</feature>
<dbReference type="GO" id="GO:0000724">
    <property type="term" value="P:double-strand break repair via homologous recombination"/>
    <property type="evidence" value="ECO:0007669"/>
    <property type="project" value="TreeGrafter"/>
</dbReference>
<dbReference type="Pfam" id="PF21473">
    <property type="entry name" value="OB_Ssb-like"/>
    <property type="match status" value="1"/>
</dbReference>
<evidence type="ECO:0000256" key="1">
    <source>
        <dbReference type="ARBA" id="ARBA00023125"/>
    </source>
</evidence>
<dbReference type="CDD" id="cd04491">
    <property type="entry name" value="SoSSB_OBF"/>
    <property type="match status" value="1"/>
</dbReference>
<dbReference type="SUPFAM" id="SSF50249">
    <property type="entry name" value="Nucleic acid-binding proteins"/>
    <property type="match status" value="1"/>
</dbReference>
<evidence type="ECO:0000259" key="3">
    <source>
        <dbReference type="Pfam" id="PF21473"/>
    </source>
</evidence>
<dbReference type="InterPro" id="IPR048970">
    <property type="entry name" value="OB_Ssb-like"/>
</dbReference>
<accession>A0A7J2U2D6</accession>
<name>A0A7J2U2D6_9CREN</name>
<dbReference type="PANTHER" id="PTHR13356">
    <property type="entry name" value="OB FOLD NUCLEIC ACID BINDING PROTEIN-RELATED"/>
    <property type="match status" value="1"/>
</dbReference>
<protein>
    <submittedName>
        <fullName evidence="4">DNA-binding protein</fullName>
    </submittedName>
</protein>
<dbReference type="GO" id="GO:0010212">
    <property type="term" value="P:response to ionizing radiation"/>
    <property type="evidence" value="ECO:0007669"/>
    <property type="project" value="TreeGrafter"/>
</dbReference>
<sequence length="118" mass="13353">MQIKDVEPGMSNVTLTVRVVSVNRPRKVSTKYGEATVAKAVVKDETGSITLNLWRDQINLVKPGDVIRIENAYAKEFRGEVELNLGRNGRIVVLKREEQESEEEPEEGISEEEEEPEE</sequence>
<dbReference type="InterPro" id="IPR051231">
    <property type="entry name" value="SOSS-B"/>
</dbReference>
<dbReference type="EMBL" id="DSEU01000039">
    <property type="protein sequence ID" value="HEM66998.1"/>
    <property type="molecule type" value="Genomic_DNA"/>
</dbReference>
<dbReference type="PANTHER" id="PTHR13356:SF0">
    <property type="entry name" value="SOSS COMPLEX SUBUNIT B HOMOLOG"/>
    <property type="match status" value="1"/>
</dbReference>
<organism evidence="4">
    <name type="scientific">Ignisphaera aggregans</name>
    <dbReference type="NCBI Taxonomy" id="334771"/>
    <lineage>
        <taxon>Archaea</taxon>
        <taxon>Thermoproteota</taxon>
        <taxon>Thermoprotei</taxon>
        <taxon>Desulfurococcales</taxon>
        <taxon>Desulfurococcaceae</taxon>
        <taxon>Ignisphaera</taxon>
    </lineage>
</organism>
<gene>
    <name evidence="4" type="ORF">ENO26_05465</name>
</gene>
<comment type="caution">
    <text evidence="4">The sequence shown here is derived from an EMBL/GenBank/DDBJ whole genome shotgun (WGS) entry which is preliminary data.</text>
</comment>
<feature type="domain" description="Single-stranded DNA binding protein Ssb-like OB fold" evidence="3">
    <location>
        <begin position="7"/>
        <end position="91"/>
    </location>
</feature>
<reference evidence="4" key="1">
    <citation type="journal article" date="2020" name="mSystems">
        <title>Genome- and Community-Level Interaction Insights into Carbon Utilization and Element Cycling Functions of Hydrothermarchaeota in Hydrothermal Sediment.</title>
        <authorList>
            <person name="Zhou Z."/>
            <person name="Liu Y."/>
            <person name="Xu W."/>
            <person name="Pan J."/>
            <person name="Luo Z.H."/>
            <person name="Li M."/>
        </authorList>
    </citation>
    <scope>NUCLEOTIDE SEQUENCE [LARGE SCALE GENOMIC DNA]</scope>
    <source>
        <strain evidence="4">SpSt-125</strain>
    </source>
</reference>
<feature type="compositionally biased region" description="Acidic residues" evidence="2">
    <location>
        <begin position="99"/>
        <end position="118"/>
    </location>
</feature>
<dbReference type="InterPro" id="IPR012340">
    <property type="entry name" value="NA-bd_OB-fold"/>
</dbReference>
<dbReference type="AlphaFoldDB" id="A0A7J2U2D6"/>
<keyword evidence="1 4" id="KW-0238">DNA-binding</keyword>